<name>A0A150WJM1_BDEBC</name>
<accession>A0A150WJM1</accession>
<comment type="caution">
    <text evidence="1">The sequence shown here is derived from an EMBL/GenBank/DDBJ whole genome shotgun (WGS) entry which is preliminary data.</text>
</comment>
<dbReference type="EMBL" id="LUKE01000003">
    <property type="protein sequence ID" value="KYG63823.1"/>
    <property type="molecule type" value="Genomic_DNA"/>
</dbReference>
<sequence>MKVLVSGLFVSLAVLGCTHSNVQPSTPPPQGDVHYLKPGERQPAQSYELLWHPAKFAMDVTRESEAQAFKGQISQEMVWKQVVTDYTSTWEERDVEVPGMCSRVNCPPATGDSALWQAYFSATTKEKKADALAKAIEGIGEVSSKALVEKGYFRTKPRSWTEFEAEINRAAQAGVIRKNVATMVTDNYQLENVNKLGYKKEACTMIKSPCTKVISQRVEKRTPKNRTVETRQIVQSIPVELRVNVLDAKLLPWERDQLSIAVDNDMRASLDVNGYNRYQIVKQEVGTVGATRVLNLNLQADSRELRDLPGNVILSDRYELIGGKATFTVELDPKYFNEIKNDPNAQFEIEYNVNTCEYGWSGTCGFSSWKKISSTVAVLNQPKMTVVLDVPAKHKSYVGYRIARRNSEFFNAKPTYERSSDSVKMPKF</sequence>
<dbReference type="AlphaFoldDB" id="A0A150WJM1"/>
<evidence type="ECO:0000313" key="2">
    <source>
        <dbReference type="Proteomes" id="UP000075320"/>
    </source>
</evidence>
<evidence type="ECO:0008006" key="3">
    <source>
        <dbReference type="Google" id="ProtNLM"/>
    </source>
</evidence>
<proteinExistence type="predicted"/>
<keyword evidence="2" id="KW-1185">Reference proteome</keyword>
<reference evidence="1 2" key="1">
    <citation type="submission" date="2016-03" db="EMBL/GenBank/DDBJ databases">
        <authorList>
            <person name="Ploux O."/>
        </authorList>
    </citation>
    <scope>NUCLEOTIDE SEQUENCE [LARGE SCALE GENOMIC DNA]</scope>
    <source>
        <strain evidence="1 2">R0</strain>
    </source>
</reference>
<dbReference type="PROSITE" id="PS51257">
    <property type="entry name" value="PROKAR_LIPOPROTEIN"/>
    <property type="match status" value="1"/>
</dbReference>
<dbReference type="RefSeq" id="WP_061835717.1">
    <property type="nucleotide sequence ID" value="NZ_LUKE01000003.1"/>
</dbReference>
<evidence type="ECO:0000313" key="1">
    <source>
        <dbReference type="EMBL" id="KYG63823.1"/>
    </source>
</evidence>
<gene>
    <name evidence="1" type="ORF">AZI86_13460</name>
</gene>
<dbReference type="Proteomes" id="UP000075320">
    <property type="component" value="Unassembled WGS sequence"/>
</dbReference>
<protein>
    <recommendedName>
        <fullName evidence="3">Lipoprotein</fullName>
    </recommendedName>
</protein>
<organism evidence="1 2">
    <name type="scientific">Bdellovibrio bacteriovorus</name>
    <dbReference type="NCBI Taxonomy" id="959"/>
    <lineage>
        <taxon>Bacteria</taxon>
        <taxon>Pseudomonadati</taxon>
        <taxon>Bdellovibrionota</taxon>
        <taxon>Bdellovibrionia</taxon>
        <taxon>Bdellovibrionales</taxon>
        <taxon>Pseudobdellovibrionaceae</taxon>
        <taxon>Bdellovibrio</taxon>
    </lineage>
</organism>